<evidence type="ECO:0000256" key="1">
    <source>
        <dbReference type="SAM" id="MobiDB-lite"/>
    </source>
</evidence>
<sequence>PEVPEANRIEDPEVPEANGKEDQTPTNLPDRQARCRAQASLQKYLKPIE</sequence>
<feature type="region of interest" description="Disordered" evidence="1">
    <location>
        <begin position="1"/>
        <end position="32"/>
    </location>
</feature>
<name>A0A267DYJ7_9PLAT</name>
<protein>
    <submittedName>
        <fullName evidence="2">Uncharacterized protein</fullName>
    </submittedName>
</protein>
<dbReference type="Proteomes" id="UP000215902">
    <property type="component" value="Unassembled WGS sequence"/>
</dbReference>
<dbReference type="EMBL" id="NIVC01003065">
    <property type="protein sequence ID" value="PAA53562.1"/>
    <property type="molecule type" value="Genomic_DNA"/>
</dbReference>
<evidence type="ECO:0000313" key="2">
    <source>
        <dbReference type="EMBL" id="PAA53562.1"/>
    </source>
</evidence>
<proteinExistence type="predicted"/>
<evidence type="ECO:0000313" key="3">
    <source>
        <dbReference type="Proteomes" id="UP000215902"/>
    </source>
</evidence>
<feature type="non-terminal residue" evidence="2">
    <location>
        <position position="1"/>
    </location>
</feature>
<reference evidence="2 3" key="1">
    <citation type="submission" date="2017-06" db="EMBL/GenBank/DDBJ databases">
        <title>A platform for efficient transgenesis in Macrostomum lignano, a flatworm model organism for stem cell research.</title>
        <authorList>
            <person name="Berezikov E."/>
        </authorList>
    </citation>
    <scope>NUCLEOTIDE SEQUENCE [LARGE SCALE GENOMIC DNA]</scope>
    <source>
        <strain evidence="2">DV1</strain>
        <tissue evidence="2">Whole organism</tissue>
    </source>
</reference>
<dbReference type="AlphaFoldDB" id="A0A267DYJ7"/>
<keyword evidence="3" id="KW-1185">Reference proteome</keyword>
<feature type="compositionally biased region" description="Basic and acidic residues" evidence="1">
    <location>
        <begin position="1"/>
        <end position="11"/>
    </location>
</feature>
<accession>A0A267DYJ7</accession>
<gene>
    <name evidence="2" type="ORF">BOX15_Mlig003368g1</name>
</gene>
<comment type="caution">
    <text evidence="2">The sequence shown here is derived from an EMBL/GenBank/DDBJ whole genome shotgun (WGS) entry which is preliminary data.</text>
</comment>
<organism evidence="2 3">
    <name type="scientific">Macrostomum lignano</name>
    <dbReference type="NCBI Taxonomy" id="282301"/>
    <lineage>
        <taxon>Eukaryota</taxon>
        <taxon>Metazoa</taxon>
        <taxon>Spiralia</taxon>
        <taxon>Lophotrochozoa</taxon>
        <taxon>Platyhelminthes</taxon>
        <taxon>Rhabditophora</taxon>
        <taxon>Macrostomorpha</taxon>
        <taxon>Macrostomida</taxon>
        <taxon>Macrostomidae</taxon>
        <taxon>Macrostomum</taxon>
    </lineage>
</organism>